<evidence type="ECO:0000313" key="1">
    <source>
        <dbReference type="EMBL" id="SLM89268.1"/>
    </source>
</evidence>
<accession>A0A1X6WV19</accession>
<organism evidence="1 2">
    <name type="scientific">Brevibacterium yomogidense</name>
    <dbReference type="NCBI Taxonomy" id="946573"/>
    <lineage>
        <taxon>Bacteria</taxon>
        <taxon>Bacillati</taxon>
        <taxon>Actinomycetota</taxon>
        <taxon>Actinomycetes</taxon>
        <taxon>Micrococcales</taxon>
        <taxon>Brevibacteriaceae</taxon>
        <taxon>Brevibacterium</taxon>
    </lineage>
</organism>
<reference evidence="2" key="1">
    <citation type="submission" date="2017-02" db="EMBL/GenBank/DDBJ databases">
        <authorList>
            <person name="Dridi B."/>
        </authorList>
    </citation>
    <scope>NUCLEOTIDE SEQUENCE [LARGE SCALE GENOMIC DNA]</scope>
    <source>
        <strain evidence="2">B Co 03.10</strain>
    </source>
</reference>
<keyword evidence="2" id="KW-1185">Reference proteome</keyword>
<proteinExistence type="predicted"/>
<evidence type="ECO:0000313" key="2">
    <source>
        <dbReference type="Proteomes" id="UP000196581"/>
    </source>
</evidence>
<sequence length="59" mass="6232">MTGPGRASHRRRPLSAGELTLSADLIPSADIGLRSSAVRMTRHSRDLVPAADPLTLADP</sequence>
<dbReference type="EMBL" id="FWFF01000001">
    <property type="protein sequence ID" value="SLM89268.1"/>
    <property type="molecule type" value="Genomic_DNA"/>
</dbReference>
<protein>
    <submittedName>
        <fullName evidence="1">Uncharacterized protein</fullName>
    </submittedName>
</protein>
<name>A0A1X6WV19_9MICO</name>
<gene>
    <name evidence="1" type="ORF">FM105_01340</name>
</gene>
<dbReference type="AlphaFoldDB" id="A0A1X6WV19"/>
<dbReference type="Proteomes" id="UP000196581">
    <property type="component" value="Unassembled WGS sequence"/>
</dbReference>